<protein>
    <recommendedName>
        <fullName evidence="5">Capsule assembly protein Wzi</fullName>
    </recommendedName>
</protein>
<evidence type="ECO:0000256" key="2">
    <source>
        <dbReference type="SAM" id="SignalP"/>
    </source>
</evidence>
<organism evidence="4">
    <name type="scientific">Granulicella tundricola (strain ATCC BAA-1859 / DSM 23138 / MP5ACTX9)</name>
    <dbReference type="NCBI Taxonomy" id="1198114"/>
    <lineage>
        <taxon>Bacteria</taxon>
        <taxon>Pseudomonadati</taxon>
        <taxon>Acidobacteriota</taxon>
        <taxon>Terriglobia</taxon>
        <taxon>Terriglobales</taxon>
        <taxon>Acidobacteriaceae</taxon>
        <taxon>Granulicella</taxon>
    </lineage>
</organism>
<dbReference type="eggNOG" id="COG3170">
    <property type="taxonomic scope" value="Bacteria"/>
</dbReference>
<keyword evidence="2" id="KW-0732">Signal</keyword>
<sequence>MLKRVLIPAVGCVVFTVSPSFAQTPVEPVPAVPSTQAPAAPKPQPGQPDQYPAAPAYAPNPTSTPQAPVAEPVAPPVIAPAPTTPQAPFGALPPYSGADQRLQVYQPYGTPDEKVKKEHNGSTYIPMDSWIYPEMSRLYSLGFADTAFQSMKPYTRMSLTHILDESEDDIRESDSDEAKEILAVIRRELQDETGFQGQGRGLVYGTHDVYTRVMGITGTTLRDSYHIGQTIENDYGRPYQHGFNNITGFAALAEKGRFSLYVRGEYQHAPTGVGYSQALSAEISAIDGIPFSGFNLHQATISTGPVAAQNPFRLVEATLSFHLLGNEISGGKSDAWLGPGQGGSVAWSNNAENIYSFRINRVDPLHIPYLSAILGPVRYDFFYGSLKGHTAPNDDWTHSAMFSFAPTSNFQFGFQRTVIFGGHGHEPVTIHTFLKSFFDVSDTTAAEKNGRDDPGARFSVFNASYRMPFVRKYVTFYADSIAHDDVTPISAPRRAAFRTGLYLSQIPGMRKMDFRVEAVDTDPRVSRSTGGTFNYYEGIQNQAYTNQGFIMGDWIGREAKGGQAWLTYHLSGKEWVQLEYLNKKNDKDFIPGGTTQNQFKAQVLKRFAHDNIELNAWFQYEKFKAPVYLPGAQNNTVTAVQITFFPGLKSIQAH</sequence>
<dbReference type="RefSeq" id="WP_013579730.1">
    <property type="nucleotide sequence ID" value="NC_015064.1"/>
</dbReference>
<accession>E8WVF9</accession>
<feature type="region of interest" description="Disordered" evidence="1">
    <location>
        <begin position="28"/>
        <end position="95"/>
    </location>
</feature>
<gene>
    <name evidence="3" type="ordered locus">AciX9_1347</name>
</gene>
<feature type="signal peptide" evidence="2">
    <location>
        <begin position="1"/>
        <end position="22"/>
    </location>
</feature>
<dbReference type="EMBL" id="CP002480">
    <property type="protein sequence ID" value="ADW68407.1"/>
    <property type="molecule type" value="Genomic_DNA"/>
</dbReference>
<dbReference type="Proteomes" id="UP000000343">
    <property type="component" value="Chromosome"/>
</dbReference>
<dbReference type="STRING" id="1198114.AciX9_1347"/>
<feature type="compositionally biased region" description="Pro residues" evidence="1">
    <location>
        <begin position="73"/>
        <end position="85"/>
    </location>
</feature>
<proteinExistence type="predicted"/>
<evidence type="ECO:0000313" key="4">
    <source>
        <dbReference type="Proteomes" id="UP000000343"/>
    </source>
</evidence>
<keyword evidence="4" id="KW-1185">Reference proteome</keyword>
<dbReference type="PaxDb" id="1198114-AciX9_1347"/>
<dbReference type="AlphaFoldDB" id="E8WVF9"/>
<dbReference type="Gene3D" id="2.40.160.130">
    <property type="entry name" value="Capsule assembly protein Wzi"/>
    <property type="match status" value="1"/>
</dbReference>
<feature type="chain" id="PRO_5003234078" description="Capsule assembly protein Wzi" evidence="2">
    <location>
        <begin position="23"/>
        <end position="654"/>
    </location>
</feature>
<dbReference type="InterPro" id="IPR026950">
    <property type="entry name" value="Caps_assemb_Wzi"/>
</dbReference>
<evidence type="ECO:0000256" key="1">
    <source>
        <dbReference type="SAM" id="MobiDB-lite"/>
    </source>
</evidence>
<dbReference type="Pfam" id="PF14052">
    <property type="entry name" value="Caps_assemb_Wzi"/>
    <property type="match status" value="1"/>
</dbReference>
<dbReference type="HOGENOM" id="CLU_419066_0_0_0"/>
<evidence type="ECO:0000313" key="3">
    <source>
        <dbReference type="EMBL" id="ADW68407.1"/>
    </source>
</evidence>
<feature type="compositionally biased region" description="Low complexity" evidence="1">
    <location>
        <begin position="47"/>
        <end position="72"/>
    </location>
</feature>
<name>E8WVF9_GRATM</name>
<dbReference type="KEGG" id="acm:AciX9_1347"/>
<reference evidence="4" key="1">
    <citation type="submission" date="2011-01" db="EMBL/GenBank/DDBJ databases">
        <title>Complete sequence of chromosome of Acidobacterium sp. MP5ACTX9.</title>
        <authorList>
            <consortium name="US DOE Joint Genome Institute"/>
            <person name="Lucas S."/>
            <person name="Copeland A."/>
            <person name="Lapidus A."/>
            <person name="Cheng J.-F."/>
            <person name="Goodwin L."/>
            <person name="Pitluck S."/>
            <person name="Teshima H."/>
            <person name="Detter J.C."/>
            <person name="Han C."/>
            <person name="Tapia R."/>
            <person name="Land M."/>
            <person name="Hauser L."/>
            <person name="Kyrpides N."/>
            <person name="Ivanova N."/>
            <person name="Ovchinnikova G."/>
            <person name="Pagani I."/>
            <person name="Rawat S.R."/>
            <person name="Mannisto M."/>
            <person name="Haggblom M.M."/>
            <person name="Woyke T."/>
        </authorList>
    </citation>
    <scope>NUCLEOTIDE SEQUENCE [LARGE SCALE GENOMIC DNA]</scope>
    <source>
        <strain evidence="4">MP5ACTX9</strain>
    </source>
</reference>
<dbReference type="InterPro" id="IPR038636">
    <property type="entry name" value="Wzi_sf"/>
</dbReference>
<evidence type="ECO:0008006" key="5">
    <source>
        <dbReference type="Google" id="ProtNLM"/>
    </source>
</evidence>